<evidence type="ECO:0000256" key="2">
    <source>
        <dbReference type="SAM" id="Coils"/>
    </source>
</evidence>
<keyword evidence="5" id="KW-1185">Reference proteome</keyword>
<feature type="region of interest" description="Disordered" evidence="3">
    <location>
        <begin position="420"/>
        <end position="443"/>
    </location>
</feature>
<dbReference type="PANTHER" id="PTHR32083">
    <property type="entry name" value="CILIA AND FLAGELLA-ASSOCIATED PROTEIN 58-RELATED"/>
    <property type="match status" value="1"/>
</dbReference>
<gene>
    <name evidence="4" type="ORF">CU098_005573</name>
</gene>
<dbReference type="EMBL" id="PJQM01005949">
    <property type="protein sequence ID" value="RCH80533.1"/>
    <property type="molecule type" value="Genomic_DNA"/>
</dbReference>
<feature type="coiled-coil region" evidence="2">
    <location>
        <begin position="42"/>
        <end position="69"/>
    </location>
</feature>
<sequence>INQLKEELRLTREENQQKQPTIDFLEASLNEARKQLSKFSKCQKLKEEEENATKTLDEYQSKLEKLQMNEKQNLSVNSVSSDATQEELTQKILQLQDDNVQLVKLNGSLESQLVLQRSQFTLETKNLELELMKLTAANDRLEKEMEQTIPRNNSNHGCLTSHNRESVQFSSPPQTPRVSSPPPSASNSSNTVQYKLQRDVSISSIAKLSKSGSYRSVTNALSDNMAEDEAKRMSNNSSRSDVGSPRLSSSLRGSRTVIASNTLPPLTAPPSNPLPPVPTPLPPVPFASSSSPLFNTNSPNDPISPLIQPRSLVESAVSLHRQDSSVSTSFSEILNATDSSNFTPEQYDKLVESLQRKVDLAEEDVKAHQDVIIKLEEQLNLSELSVKEIRKQFDTLNREKQACDIEIQNLRAQITQIQSEQKSLSDGSTEDRKQLEQELEDVRKKKDAAEKARKILEDRIHVLMNRKSKFMCF</sequence>
<proteinExistence type="predicted"/>
<feature type="non-terminal residue" evidence="4">
    <location>
        <position position="1"/>
    </location>
</feature>
<accession>A0A367IS89</accession>
<dbReference type="PANTHER" id="PTHR32083:SF48">
    <property type="entry name" value="TRANS-GOLGI NETWORK-LOCALIZED SYP41-INTERACTING PROTEIN 1"/>
    <property type="match status" value="1"/>
</dbReference>
<dbReference type="STRING" id="4846.A0A367IS89"/>
<comment type="caution">
    <text evidence="4">The sequence shown here is derived from an EMBL/GenBank/DDBJ whole genome shotgun (WGS) entry which is preliminary data.</text>
</comment>
<dbReference type="GO" id="GO:0005856">
    <property type="term" value="C:cytoskeleton"/>
    <property type="evidence" value="ECO:0007669"/>
    <property type="project" value="TreeGrafter"/>
</dbReference>
<protein>
    <submittedName>
        <fullName evidence="4">Uncharacterized protein</fullName>
    </submittedName>
</protein>
<dbReference type="OrthoDB" id="3176171at2759"/>
<evidence type="ECO:0000313" key="5">
    <source>
        <dbReference type="Proteomes" id="UP000253551"/>
    </source>
</evidence>
<reference evidence="4 5" key="1">
    <citation type="journal article" date="2018" name="G3 (Bethesda)">
        <title>Phylogenetic and Phylogenomic Definition of Rhizopus Species.</title>
        <authorList>
            <person name="Gryganskyi A.P."/>
            <person name="Golan J."/>
            <person name="Dolatabadi S."/>
            <person name="Mondo S."/>
            <person name="Robb S."/>
            <person name="Idnurm A."/>
            <person name="Muszewska A."/>
            <person name="Steczkiewicz K."/>
            <person name="Masonjones S."/>
            <person name="Liao H.L."/>
            <person name="Gajdeczka M.T."/>
            <person name="Anike F."/>
            <person name="Vuek A."/>
            <person name="Anishchenko I.M."/>
            <person name="Voigt K."/>
            <person name="de Hoog G.S."/>
            <person name="Smith M.E."/>
            <person name="Heitman J."/>
            <person name="Vilgalys R."/>
            <person name="Stajich J.E."/>
        </authorList>
    </citation>
    <scope>NUCLEOTIDE SEQUENCE [LARGE SCALE GENOMIC DNA]</scope>
    <source>
        <strain evidence="4 5">LSU 92-RS-03</strain>
    </source>
</reference>
<feature type="compositionally biased region" description="Pro residues" evidence="3">
    <location>
        <begin position="173"/>
        <end position="184"/>
    </location>
</feature>
<feature type="compositionally biased region" description="Polar residues" evidence="3">
    <location>
        <begin position="149"/>
        <end position="169"/>
    </location>
</feature>
<evidence type="ECO:0000256" key="1">
    <source>
        <dbReference type="ARBA" id="ARBA00023054"/>
    </source>
</evidence>
<feature type="compositionally biased region" description="Low complexity" evidence="3">
    <location>
        <begin position="243"/>
        <end position="254"/>
    </location>
</feature>
<organism evidence="4 5">
    <name type="scientific">Rhizopus stolonifer</name>
    <name type="common">Rhizopus nigricans</name>
    <dbReference type="NCBI Taxonomy" id="4846"/>
    <lineage>
        <taxon>Eukaryota</taxon>
        <taxon>Fungi</taxon>
        <taxon>Fungi incertae sedis</taxon>
        <taxon>Mucoromycota</taxon>
        <taxon>Mucoromycotina</taxon>
        <taxon>Mucoromycetes</taxon>
        <taxon>Mucorales</taxon>
        <taxon>Mucorineae</taxon>
        <taxon>Rhizopodaceae</taxon>
        <taxon>Rhizopus</taxon>
    </lineage>
</organism>
<name>A0A367IS89_RHIST</name>
<evidence type="ECO:0000256" key="3">
    <source>
        <dbReference type="SAM" id="MobiDB-lite"/>
    </source>
</evidence>
<dbReference type="AlphaFoldDB" id="A0A367IS89"/>
<feature type="region of interest" description="Disordered" evidence="3">
    <location>
        <begin position="148"/>
        <end position="195"/>
    </location>
</feature>
<dbReference type="Gene3D" id="1.20.5.1160">
    <property type="entry name" value="Vasodilator-stimulated phosphoprotein"/>
    <property type="match status" value="1"/>
</dbReference>
<feature type="region of interest" description="Disordered" evidence="3">
    <location>
        <begin position="225"/>
        <end position="254"/>
    </location>
</feature>
<feature type="compositionally biased region" description="Basic and acidic residues" evidence="3">
    <location>
        <begin position="429"/>
        <end position="443"/>
    </location>
</feature>
<evidence type="ECO:0000313" key="4">
    <source>
        <dbReference type="EMBL" id="RCH80533.1"/>
    </source>
</evidence>
<keyword evidence="1 2" id="KW-0175">Coiled coil</keyword>
<dbReference type="Proteomes" id="UP000253551">
    <property type="component" value="Unassembled WGS sequence"/>
</dbReference>